<accession>A0A1F8DUT5</accession>
<keyword evidence="1" id="KW-0472">Membrane</keyword>
<dbReference type="Pfam" id="PF13385">
    <property type="entry name" value="Laminin_G_3"/>
    <property type="match status" value="1"/>
</dbReference>
<dbReference type="Gene3D" id="2.60.120.200">
    <property type="match status" value="1"/>
</dbReference>
<dbReference type="InterPro" id="IPR012902">
    <property type="entry name" value="N_methyl_site"/>
</dbReference>
<keyword evidence="1" id="KW-1133">Transmembrane helix</keyword>
<name>A0A1F8DUT5_9BACT</name>
<dbReference type="EMBL" id="MGIR01000001">
    <property type="protein sequence ID" value="OGM91568.1"/>
    <property type="molecule type" value="Genomic_DNA"/>
</dbReference>
<proteinExistence type="predicted"/>
<protein>
    <recommendedName>
        <fullName evidence="4">LamG-like jellyroll fold domain-containing protein</fullName>
    </recommendedName>
</protein>
<keyword evidence="1" id="KW-0812">Transmembrane</keyword>
<sequence>MKNQLKAKSYKLKAQKGQSLLEIIVAIAVGAIIVGGVVVSIVGILRGNVQSKQMQTAAGLTSEYFISLAGMSEKNWHDIYNLDKGSANKYFIKFGATSTIIQGEEGLISDDIINGLVGYWKFDEAVGTTTAFDATNNNNDGTVTGGATSTSACKLSRCLEFDGTEDYVVLGNVGAGIKTVMFWMKADVIVSKKIIDMNGTAQIEIDANSNVVATGFPASIVYVDGSSASATITAVWRHVAITDTTGVGASAMDIGRVSAGYFDGLLDDVRIYDRALSADEIWQIYNSDRYMRSFYVENVNRDANGAIAVSGTDDPSTQKITVTSGWEILAATDSFSQFRYFTRHSNRLFSQTDWSGGYTDPTDNPITATTTASFNTSTNIDYATSGQIRIEGY</sequence>
<evidence type="ECO:0000313" key="2">
    <source>
        <dbReference type="EMBL" id="OGM91568.1"/>
    </source>
</evidence>
<dbReference type="Pfam" id="PF07963">
    <property type="entry name" value="N_methyl"/>
    <property type="match status" value="1"/>
</dbReference>
<dbReference type="InterPro" id="IPR013320">
    <property type="entry name" value="ConA-like_dom_sf"/>
</dbReference>
<dbReference type="SUPFAM" id="SSF49899">
    <property type="entry name" value="Concanavalin A-like lectins/glucanases"/>
    <property type="match status" value="1"/>
</dbReference>
<reference evidence="2 3" key="1">
    <citation type="journal article" date="2016" name="Nat. Commun.">
        <title>Thousands of microbial genomes shed light on interconnected biogeochemical processes in an aquifer system.</title>
        <authorList>
            <person name="Anantharaman K."/>
            <person name="Brown C.T."/>
            <person name="Hug L.A."/>
            <person name="Sharon I."/>
            <person name="Castelle C.J."/>
            <person name="Probst A.J."/>
            <person name="Thomas B.C."/>
            <person name="Singh A."/>
            <person name="Wilkins M.J."/>
            <person name="Karaoz U."/>
            <person name="Brodie E.L."/>
            <person name="Williams K.H."/>
            <person name="Hubbard S.S."/>
            <person name="Banfield J.F."/>
        </authorList>
    </citation>
    <scope>NUCLEOTIDE SEQUENCE [LARGE SCALE GENOMIC DNA]</scope>
</reference>
<dbReference type="STRING" id="1802557.A3A20_01325"/>
<gene>
    <name evidence="2" type="ORF">A3A20_01325</name>
</gene>
<feature type="transmembrane region" description="Helical" evidence="1">
    <location>
        <begin position="20"/>
        <end position="45"/>
    </location>
</feature>
<dbReference type="AlphaFoldDB" id="A0A1F8DUT5"/>
<evidence type="ECO:0000256" key="1">
    <source>
        <dbReference type="SAM" id="Phobius"/>
    </source>
</evidence>
<dbReference type="Proteomes" id="UP000178946">
    <property type="component" value="Unassembled WGS sequence"/>
</dbReference>
<organism evidence="2 3">
    <name type="scientific">Candidatus Wolfebacteria bacterium RIFCSPLOWO2_01_FULL_45_19</name>
    <dbReference type="NCBI Taxonomy" id="1802557"/>
    <lineage>
        <taxon>Bacteria</taxon>
        <taxon>Candidatus Wolfeibacteriota</taxon>
    </lineage>
</organism>
<evidence type="ECO:0008006" key="4">
    <source>
        <dbReference type="Google" id="ProtNLM"/>
    </source>
</evidence>
<evidence type="ECO:0000313" key="3">
    <source>
        <dbReference type="Proteomes" id="UP000178946"/>
    </source>
</evidence>
<comment type="caution">
    <text evidence="2">The sequence shown here is derived from an EMBL/GenBank/DDBJ whole genome shotgun (WGS) entry which is preliminary data.</text>
</comment>